<dbReference type="PANTHER" id="PTHR35715">
    <property type="entry name" value="OS08G0511800 PROTEIN"/>
    <property type="match status" value="1"/>
</dbReference>
<keyword evidence="2" id="KW-1185">Reference proteome</keyword>
<organism evidence="2 3">
    <name type="scientific">Cucurbita moschata</name>
    <name type="common">Winter crookneck squash</name>
    <name type="synonym">Cucurbita pepo var. moschata</name>
    <dbReference type="NCBI Taxonomy" id="3662"/>
    <lineage>
        <taxon>Eukaryota</taxon>
        <taxon>Viridiplantae</taxon>
        <taxon>Streptophyta</taxon>
        <taxon>Embryophyta</taxon>
        <taxon>Tracheophyta</taxon>
        <taxon>Spermatophyta</taxon>
        <taxon>Magnoliopsida</taxon>
        <taxon>eudicotyledons</taxon>
        <taxon>Gunneridae</taxon>
        <taxon>Pentapetalae</taxon>
        <taxon>rosids</taxon>
        <taxon>fabids</taxon>
        <taxon>Cucurbitales</taxon>
        <taxon>Cucurbitaceae</taxon>
        <taxon>Cucurbiteae</taxon>
        <taxon>Cucurbita</taxon>
    </lineage>
</organism>
<dbReference type="GeneID" id="111451269"/>
<reference evidence="3" key="1">
    <citation type="submission" date="2025-08" db="UniProtKB">
        <authorList>
            <consortium name="RefSeq"/>
        </authorList>
    </citation>
    <scope>IDENTIFICATION</scope>
    <source>
        <tissue evidence="3">Young leaves</tissue>
    </source>
</reference>
<evidence type="ECO:0000313" key="2">
    <source>
        <dbReference type="Proteomes" id="UP000504609"/>
    </source>
</evidence>
<protein>
    <submittedName>
        <fullName evidence="3">Uncharacterized protein LOC111451269</fullName>
    </submittedName>
</protein>
<sequence length="114" mass="13397">MIWNIKSLVDRLKEGVKEAVETAIEERLTNSKDIQRREGVVAERETTWKDQLYRREAEIERQELQLRLEREAFEKEKGLHNGGTASTQNNQDGALEITVGGERYRCLRYHKPKK</sequence>
<feature type="compositionally biased region" description="Polar residues" evidence="1">
    <location>
        <begin position="83"/>
        <end position="92"/>
    </location>
</feature>
<evidence type="ECO:0000313" key="3">
    <source>
        <dbReference type="RefSeq" id="XP_022947389.1"/>
    </source>
</evidence>
<dbReference type="Proteomes" id="UP000504609">
    <property type="component" value="Unplaced"/>
</dbReference>
<dbReference type="KEGG" id="cmos:111451269"/>
<dbReference type="PANTHER" id="PTHR35715:SF2">
    <property type="entry name" value="OS08G0511800 PROTEIN"/>
    <property type="match status" value="1"/>
</dbReference>
<proteinExistence type="predicted"/>
<evidence type="ECO:0000256" key="1">
    <source>
        <dbReference type="SAM" id="MobiDB-lite"/>
    </source>
</evidence>
<gene>
    <name evidence="3" type="primary">LOC111451269</name>
</gene>
<name>A0A6J1G6N5_CUCMO</name>
<dbReference type="RefSeq" id="XP_022947389.1">
    <property type="nucleotide sequence ID" value="XM_023091621.1"/>
</dbReference>
<dbReference type="AlphaFoldDB" id="A0A6J1G6N5"/>
<feature type="region of interest" description="Disordered" evidence="1">
    <location>
        <begin position="75"/>
        <end position="95"/>
    </location>
</feature>
<accession>A0A6J1G6N5</accession>